<proteinExistence type="predicted"/>
<accession>A0A5P9QBS0</accession>
<dbReference type="SUPFAM" id="SSF159941">
    <property type="entry name" value="MM3350-like"/>
    <property type="match status" value="1"/>
</dbReference>
<dbReference type="Gene3D" id="3.10.290.30">
    <property type="entry name" value="MM3350-like"/>
    <property type="match status" value="1"/>
</dbReference>
<dbReference type="Proteomes" id="UP000326702">
    <property type="component" value="Chromosome"/>
</dbReference>
<dbReference type="InterPro" id="IPR024047">
    <property type="entry name" value="MM3350-like_sf"/>
</dbReference>
<protein>
    <recommendedName>
        <fullName evidence="1">Plasmid pRiA4b Orf3-like domain-containing protein</fullName>
    </recommendedName>
</protein>
<gene>
    <name evidence="2" type="ORF">KDY119_02038</name>
</gene>
<evidence type="ECO:0000259" key="1">
    <source>
        <dbReference type="Pfam" id="PF07929"/>
    </source>
</evidence>
<dbReference type="PANTHER" id="PTHR41878">
    <property type="entry name" value="LEXA REPRESSOR-RELATED"/>
    <property type="match status" value="1"/>
</dbReference>
<name>A0A5P9QBS0_9MICO</name>
<dbReference type="AlphaFoldDB" id="A0A5P9QBS0"/>
<sequence>MTSPNDDETLRRFNEAIAGMGVDDLRALTGALFDRGRAALVPPSARPANRRRPRRHDVVTLRVRVDLNDADPAIWRRLDLRSDLTLDVVHQVLQDAFAWTDSHLHRFALGSDVWDRDADVFLCPYDVEDPDGEDVGTPEQDVRLDETLAEPGDVLHYLYDYGDNWDVTVRLEEVLPADATTPPAVCIAGRRAAPPDDSGSVRDAESLAELLDDPAHFDPDELNTQLARPYYALRDRGFAPRLLELVNMLGYVEPGVELADRLVPLGSEPARPSSDELAAALRPHLWFLDRPGDGGIPLTAAGYLKPADVEAVAALIPTMAGWIGKANREDLTVPVRSFRESLVKPLGLLRKYRGRLLLTRAGAACRDLPDVLFDHLAARLAPSNERTFAGDADVLVLAHAAVSTGADLPLRSIASLLTEVGYQYSDGDPITEYAVPVHDGAASVLLDVSDTPAVYPHRYRVSPVAAALGRAALTA</sequence>
<keyword evidence="3" id="KW-1185">Reference proteome</keyword>
<dbReference type="RefSeq" id="WP_227994291.1">
    <property type="nucleotide sequence ID" value="NZ_BAABIH010000017.1"/>
</dbReference>
<evidence type="ECO:0000313" key="3">
    <source>
        <dbReference type="Proteomes" id="UP000326702"/>
    </source>
</evidence>
<organism evidence="2 3">
    <name type="scientific">Luteimicrobium xylanilyticum</name>
    <dbReference type="NCBI Taxonomy" id="1133546"/>
    <lineage>
        <taxon>Bacteria</taxon>
        <taxon>Bacillati</taxon>
        <taxon>Actinomycetota</taxon>
        <taxon>Actinomycetes</taxon>
        <taxon>Micrococcales</taxon>
        <taxon>Luteimicrobium</taxon>
    </lineage>
</organism>
<dbReference type="Pfam" id="PF07929">
    <property type="entry name" value="PRiA4_ORF3"/>
    <property type="match status" value="1"/>
</dbReference>
<evidence type="ECO:0000313" key="2">
    <source>
        <dbReference type="EMBL" id="QFU98522.1"/>
    </source>
</evidence>
<dbReference type="KEGG" id="lxl:KDY119_02038"/>
<dbReference type="EMBL" id="CP045529">
    <property type="protein sequence ID" value="QFU98522.1"/>
    <property type="molecule type" value="Genomic_DNA"/>
</dbReference>
<feature type="domain" description="Plasmid pRiA4b Orf3-like" evidence="1">
    <location>
        <begin position="61"/>
        <end position="228"/>
    </location>
</feature>
<dbReference type="PANTHER" id="PTHR41878:SF1">
    <property type="entry name" value="TNPR PROTEIN"/>
    <property type="match status" value="1"/>
</dbReference>
<dbReference type="InterPro" id="IPR012912">
    <property type="entry name" value="Plasmid_pRiA4b_Orf3-like"/>
</dbReference>
<reference evidence="2 3" key="1">
    <citation type="submission" date="2019-10" db="EMBL/GenBank/DDBJ databases">
        <title>Genome sequence of Luteimicrobium xylanilyticum HY-24.</title>
        <authorList>
            <person name="Kim D.Y."/>
            <person name="Park H.-Y."/>
        </authorList>
    </citation>
    <scope>NUCLEOTIDE SEQUENCE [LARGE SCALE GENOMIC DNA]</scope>
    <source>
        <strain evidence="2 3">HY-24</strain>
    </source>
</reference>